<dbReference type="RefSeq" id="WP_062145821.1">
    <property type="nucleotide sequence ID" value="NZ_CP013002.1"/>
</dbReference>
<dbReference type="Proteomes" id="UP000056905">
    <property type="component" value="Chromosome"/>
</dbReference>
<keyword evidence="1" id="KW-1133">Transmembrane helix</keyword>
<proteinExistence type="predicted"/>
<reference evidence="2 3" key="1">
    <citation type="submission" date="2015-10" db="EMBL/GenBank/DDBJ databases">
        <title>Conservation of the essential genome among Caulobacter and Brevundimonas species.</title>
        <authorList>
            <person name="Scott D."/>
            <person name="Ely B."/>
        </authorList>
    </citation>
    <scope>NUCLEOTIDE SEQUENCE [LARGE SCALE GENOMIC DNA]</scope>
    <source>
        <strain evidence="2 3">CB4</strain>
    </source>
</reference>
<keyword evidence="3" id="KW-1185">Reference proteome</keyword>
<dbReference type="KEGG" id="chq:AQ619_07035"/>
<feature type="transmembrane region" description="Helical" evidence="1">
    <location>
        <begin position="39"/>
        <end position="60"/>
    </location>
</feature>
<protein>
    <submittedName>
        <fullName evidence="2">Uncharacterized protein</fullName>
    </submittedName>
</protein>
<accession>A0A0P0NYF9</accession>
<keyword evidence="1" id="KW-0472">Membrane</keyword>
<feature type="transmembrane region" description="Helical" evidence="1">
    <location>
        <begin position="72"/>
        <end position="92"/>
    </location>
</feature>
<dbReference type="InterPro" id="IPR046659">
    <property type="entry name" value="DUF6768"/>
</dbReference>
<dbReference type="EMBL" id="CP013002">
    <property type="protein sequence ID" value="ALL13123.1"/>
    <property type="molecule type" value="Genomic_DNA"/>
</dbReference>
<organism evidence="2 3">
    <name type="scientific">Caulobacter henricii</name>
    <dbReference type="NCBI Taxonomy" id="69395"/>
    <lineage>
        <taxon>Bacteria</taxon>
        <taxon>Pseudomonadati</taxon>
        <taxon>Pseudomonadota</taxon>
        <taxon>Alphaproteobacteria</taxon>
        <taxon>Caulobacterales</taxon>
        <taxon>Caulobacteraceae</taxon>
        <taxon>Caulobacter</taxon>
    </lineage>
</organism>
<gene>
    <name evidence="2" type="ORF">AQ619_07035</name>
</gene>
<evidence type="ECO:0000313" key="3">
    <source>
        <dbReference type="Proteomes" id="UP000056905"/>
    </source>
</evidence>
<sequence length="116" mass="12995">MSDITKALKDEEEALLRRIAEDPSHMDQIAALISARSGWVAMVLLITQTLLFLAGAWAAWKFFEAADPLTALRWGLPASVLILASLMLKMSLWPAMHAQRQLQVLKRIELQLARNS</sequence>
<dbReference type="AlphaFoldDB" id="A0A0P0NYF9"/>
<dbReference type="STRING" id="69395.AQ619_07035"/>
<dbReference type="Pfam" id="PF20556">
    <property type="entry name" value="DUF6768"/>
    <property type="match status" value="1"/>
</dbReference>
<name>A0A0P0NYF9_9CAUL</name>
<evidence type="ECO:0000313" key="2">
    <source>
        <dbReference type="EMBL" id="ALL13123.1"/>
    </source>
</evidence>
<keyword evidence="1" id="KW-0812">Transmembrane</keyword>
<evidence type="ECO:0000256" key="1">
    <source>
        <dbReference type="SAM" id="Phobius"/>
    </source>
</evidence>